<sequence length="163" mass="18123">MIKPTSAYIKSLAAGALMAASLTLPGFAAAQEAQIMQRSAQPVDPRPGQLAGEEVLMQDEARCEEVYVVIVALGVGLRCRDYTTKEYDTYVIDTSAYPEMGDRVVALLASNKVVQQLEEDIGMEQWLTYLRHRALKPGLKDLCDMVVRRPGQETCREVVRVQF</sequence>
<protein>
    <submittedName>
        <fullName evidence="2">Uncharacterized protein</fullName>
    </submittedName>
</protein>
<keyword evidence="5" id="KW-1185">Reference proteome</keyword>
<name>A0A8J3ERP6_9PROT</name>
<comment type="caution">
    <text evidence="2">The sequence shown here is derived from an EMBL/GenBank/DDBJ whole genome shotgun (WGS) entry which is preliminary data.</text>
</comment>
<reference evidence="2" key="1">
    <citation type="journal article" date="2014" name="Int. J. Syst. Evol. Microbiol.">
        <title>Complete genome sequence of Corynebacterium casei LMG S-19264T (=DSM 44701T), isolated from a smear-ripened cheese.</title>
        <authorList>
            <consortium name="US DOE Joint Genome Institute (JGI-PGF)"/>
            <person name="Walter F."/>
            <person name="Albersmeier A."/>
            <person name="Kalinowski J."/>
            <person name="Ruckert C."/>
        </authorList>
    </citation>
    <scope>NUCLEOTIDE SEQUENCE</scope>
    <source>
        <strain evidence="2">CGMCC 1.14984</strain>
    </source>
</reference>
<dbReference type="EMBL" id="BMGZ01000003">
    <property type="protein sequence ID" value="GGI00310.1"/>
    <property type="molecule type" value="Genomic_DNA"/>
</dbReference>
<reference evidence="3 5" key="2">
    <citation type="submission" date="2020-02" db="EMBL/GenBank/DDBJ databases">
        <title>Genome sequence of Parvularcula flava strain NH6-79.</title>
        <authorList>
            <person name="Abdul Karim M.H."/>
            <person name="Lam M.Q."/>
            <person name="Chen S.J."/>
            <person name="Yahya A."/>
            <person name="Shahir S."/>
            <person name="Shamsir M.S."/>
            <person name="Chong C.S."/>
        </authorList>
    </citation>
    <scope>NUCLEOTIDE SEQUENCE [LARGE SCALE GENOMIC DNA]</scope>
    <source>
        <strain evidence="3 5">NH6-79</strain>
    </source>
</reference>
<feature type="signal peptide" evidence="1">
    <location>
        <begin position="1"/>
        <end position="30"/>
    </location>
</feature>
<proteinExistence type="predicted"/>
<dbReference type="AlphaFoldDB" id="A0A8J3ERP6"/>
<keyword evidence="1" id="KW-0732">Signal</keyword>
<dbReference type="Proteomes" id="UP000621856">
    <property type="component" value="Unassembled WGS sequence"/>
</dbReference>
<feature type="chain" id="PRO_5035298589" evidence="1">
    <location>
        <begin position="31"/>
        <end position="163"/>
    </location>
</feature>
<gene>
    <name evidence="3" type="ORF">FF098_014340</name>
    <name evidence="2" type="ORF">GCM10011355_28300</name>
</gene>
<evidence type="ECO:0000313" key="3">
    <source>
        <dbReference type="EMBL" id="NHK29098.1"/>
    </source>
</evidence>
<dbReference type="RefSeq" id="WP_155141786.1">
    <property type="nucleotide sequence ID" value="NZ_BMGZ01000003.1"/>
</dbReference>
<dbReference type="EMBL" id="VCJR02000003">
    <property type="protein sequence ID" value="NHK29098.1"/>
    <property type="molecule type" value="Genomic_DNA"/>
</dbReference>
<evidence type="ECO:0000313" key="2">
    <source>
        <dbReference type="EMBL" id="GGI00310.1"/>
    </source>
</evidence>
<reference evidence="2" key="3">
    <citation type="submission" date="2020-09" db="EMBL/GenBank/DDBJ databases">
        <authorList>
            <person name="Sun Q."/>
            <person name="Zhou Y."/>
        </authorList>
    </citation>
    <scope>NUCLEOTIDE SEQUENCE</scope>
    <source>
        <strain evidence="2">CGMCC 1.14984</strain>
    </source>
</reference>
<organism evidence="2 4">
    <name type="scientific">Aquisalinus luteolus</name>
    <dbReference type="NCBI Taxonomy" id="1566827"/>
    <lineage>
        <taxon>Bacteria</taxon>
        <taxon>Pseudomonadati</taxon>
        <taxon>Pseudomonadota</taxon>
        <taxon>Alphaproteobacteria</taxon>
        <taxon>Parvularculales</taxon>
        <taxon>Parvularculaceae</taxon>
        <taxon>Aquisalinus</taxon>
    </lineage>
</organism>
<evidence type="ECO:0000256" key="1">
    <source>
        <dbReference type="SAM" id="SignalP"/>
    </source>
</evidence>
<dbReference type="Proteomes" id="UP000818603">
    <property type="component" value="Unassembled WGS sequence"/>
</dbReference>
<evidence type="ECO:0000313" key="4">
    <source>
        <dbReference type="Proteomes" id="UP000621856"/>
    </source>
</evidence>
<evidence type="ECO:0000313" key="5">
    <source>
        <dbReference type="Proteomes" id="UP000818603"/>
    </source>
</evidence>
<accession>A0A8J3ERP6</accession>